<evidence type="ECO:0008006" key="4">
    <source>
        <dbReference type="Google" id="ProtNLM"/>
    </source>
</evidence>
<dbReference type="EMBL" id="MU069439">
    <property type="protein sequence ID" value="KAF5843611.1"/>
    <property type="molecule type" value="Genomic_DNA"/>
</dbReference>
<protein>
    <recommendedName>
        <fullName evidence="4">Encoded protein</fullName>
    </recommendedName>
</protein>
<evidence type="ECO:0000313" key="2">
    <source>
        <dbReference type="EMBL" id="KAF5843611.1"/>
    </source>
</evidence>
<reference evidence="2" key="1">
    <citation type="submission" date="2017-08" db="EMBL/GenBank/DDBJ databases">
        <authorList>
            <person name="Polle J.E."/>
            <person name="Barry K."/>
            <person name="Cushman J."/>
            <person name="Schmutz J."/>
            <person name="Tran D."/>
            <person name="Hathwaick L.T."/>
            <person name="Yim W.C."/>
            <person name="Jenkins J."/>
            <person name="Mckie-Krisberg Z.M."/>
            <person name="Prochnik S."/>
            <person name="Lindquist E."/>
            <person name="Dockter R.B."/>
            <person name="Adam C."/>
            <person name="Molina H."/>
            <person name="Bunkerborg J."/>
            <person name="Jin E."/>
            <person name="Buchheim M."/>
            <person name="Magnuson J."/>
        </authorList>
    </citation>
    <scope>NUCLEOTIDE SEQUENCE</scope>
    <source>
        <strain evidence="2">CCAP 19/18</strain>
    </source>
</reference>
<proteinExistence type="predicted"/>
<sequence length="94" mass="10092">MHHISASPVQPPPMPISKTSNWLSQSSASSHASLAVRQLDRRTFLVNIVPHTCKAICAIGLHLPCGPCTLYLVPKKLEPPFSALCPSPAKLSVL</sequence>
<gene>
    <name evidence="2" type="ORF">DUNSADRAFT_10786</name>
</gene>
<name>A0ABQ7H9T1_DUNSA</name>
<keyword evidence="3" id="KW-1185">Reference proteome</keyword>
<organism evidence="2 3">
    <name type="scientific">Dunaliella salina</name>
    <name type="common">Green alga</name>
    <name type="synonym">Protococcus salinus</name>
    <dbReference type="NCBI Taxonomy" id="3046"/>
    <lineage>
        <taxon>Eukaryota</taxon>
        <taxon>Viridiplantae</taxon>
        <taxon>Chlorophyta</taxon>
        <taxon>core chlorophytes</taxon>
        <taxon>Chlorophyceae</taxon>
        <taxon>CS clade</taxon>
        <taxon>Chlamydomonadales</taxon>
        <taxon>Dunaliellaceae</taxon>
        <taxon>Dunaliella</taxon>
    </lineage>
</organism>
<evidence type="ECO:0000256" key="1">
    <source>
        <dbReference type="SAM" id="MobiDB-lite"/>
    </source>
</evidence>
<dbReference type="Proteomes" id="UP000815325">
    <property type="component" value="Unassembled WGS sequence"/>
</dbReference>
<feature type="region of interest" description="Disordered" evidence="1">
    <location>
        <begin position="1"/>
        <end position="21"/>
    </location>
</feature>
<comment type="caution">
    <text evidence="2">The sequence shown here is derived from an EMBL/GenBank/DDBJ whole genome shotgun (WGS) entry which is preliminary data.</text>
</comment>
<accession>A0ABQ7H9T1</accession>
<evidence type="ECO:0000313" key="3">
    <source>
        <dbReference type="Proteomes" id="UP000815325"/>
    </source>
</evidence>